<dbReference type="AlphaFoldDB" id="A0A383A1E5"/>
<dbReference type="GO" id="GO:0009381">
    <property type="term" value="F:excinuclease ABC activity"/>
    <property type="evidence" value="ECO:0007669"/>
    <property type="project" value="InterPro"/>
</dbReference>
<feature type="domain" description="UVR" evidence="6">
    <location>
        <begin position="205"/>
        <end position="240"/>
    </location>
</feature>
<evidence type="ECO:0000256" key="4">
    <source>
        <dbReference type="ARBA" id="ARBA00022881"/>
    </source>
</evidence>
<feature type="non-terminal residue" evidence="8">
    <location>
        <position position="254"/>
    </location>
</feature>
<dbReference type="FunFam" id="3.40.1440.10:FF:000001">
    <property type="entry name" value="UvrABC system protein C"/>
    <property type="match status" value="1"/>
</dbReference>
<dbReference type="InterPro" id="IPR050066">
    <property type="entry name" value="UvrABC_protein_C"/>
</dbReference>
<organism evidence="8">
    <name type="scientific">marine metagenome</name>
    <dbReference type="NCBI Taxonomy" id="408172"/>
    <lineage>
        <taxon>unclassified sequences</taxon>
        <taxon>metagenomes</taxon>
        <taxon>ecological metagenomes</taxon>
    </lineage>
</organism>
<keyword evidence="1" id="KW-0963">Cytoplasm</keyword>
<evidence type="ECO:0000256" key="1">
    <source>
        <dbReference type="ARBA" id="ARBA00022490"/>
    </source>
</evidence>
<dbReference type="InterPro" id="IPR047296">
    <property type="entry name" value="GIY-YIG_UvrC_Cho"/>
</dbReference>
<dbReference type="CDD" id="cd10434">
    <property type="entry name" value="GIY-YIG_UvrC_Cho"/>
    <property type="match status" value="1"/>
</dbReference>
<keyword evidence="3" id="KW-0228">DNA excision</keyword>
<dbReference type="Gene3D" id="3.40.1440.10">
    <property type="entry name" value="GIY-YIG endonuclease"/>
    <property type="match status" value="1"/>
</dbReference>
<sequence>NMDSNFEPARFLRNLTQRPGVYRMLDSQDKVIYVGKARNLKHRVASYFGSKVHHPKTQALMQHVDRVEITVTSTEEEALLLEYNQIKEHKPRFNVLLRDGKSYPYIHVTTQHKFPRVEFHRGARKGAGKYFGPYPNAGAVRPTLSQLQKLFQVRQCDDSFFSNRTRPCLQYQIKRCSAPCVNLVDENHYREDVEHTMLFLRGKNNAVIQGLATRMDLASADHEYERAARYRDQIALLNKVKASQSVSGIQLINA</sequence>
<dbReference type="SUPFAM" id="SSF82771">
    <property type="entry name" value="GIY-YIG endonuclease"/>
    <property type="match status" value="1"/>
</dbReference>
<keyword evidence="5" id="KW-0234">DNA repair</keyword>
<dbReference type="GO" id="GO:0009380">
    <property type="term" value="C:excinuclease repair complex"/>
    <property type="evidence" value="ECO:0007669"/>
    <property type="project" value="InterPro"/>
</dbReference>
<evidence type="ECO:0000256" key="5">
    <source>
        <dbReference type="ARBA" id="ARBA00023204"/>
    </source>
</evidence>
<accession>A0A383A1E5</accession>
<dbReference type="SUPFAM" id="SSF46600">
    <property type="entry name" value="C-terminal UvrC-binding domain of UvrB"/>
    <property type="match status" value="1"/>
</dbReference>
<dbReference type="InterPro" id="IPR000305">
    <property type="entry name" value="GIY-YIG_endonuc"/>
</dbReference>
<dbReference type="GO" id="GO:0006289">
    <property type="term" value="P:nucleotide-excision repair"/>
    <property type="evidence" value="ECO:0007669"/>
    <property type="project" value="InterPro"/>
</dbReference>
<evidence type="ECO:0000313" key="8">
    <source>
        <dbReference type="EMBL" id="SVE01350.1"/>
    </source>
</evidence>
<proteinExistence type="predicted"/>
<evidence type="ECO:0000256" key="3">
    <source>
        <dbReference type="ARBA" id="ARBA00022769"/>
    </source>
</evidence>
<feature type="domain" description="GIY-YIG" evidence="7">
    <location>
        <begin position="17"/>
        <end position="95"/>
    </location>
</feature>
<evidence type="ECO:0008006" key="9">
    <source>
        <dbReference type="Google" id="ProtNLM"/>
    </source>
</evidence>
<feature type="non-terminal residue" evidence="8">
    <location>
        <position position="1"/>
    </location>
</feature>
<gene>
    <name evidence="8" type="ORF">METZ01_LOCUS454204</name>
</gene>
<dbReference type="NCBIfam" id="TIGR00194">
    <property type="entry name" value="uvrC"/>
    <property type="match status" value="1"/>
</dbReference>
<keyword evidence="2" id="KW-0227">DNA damage</keyword>
<protein>
    <recommendedName>
        <fullName evidence="9">GIY-YIG domain-containing protein</fullName>
    </recommendedName>
</protein>
<dbReference type="InterPro" id="IPR001943">
    <property type="entry name" value="UVR_dom"/>
</dbReference>
<dbReference type="InterPro" id="IPR004791">
    <property type="entry name" value="UvrC"/>
</dbReference>
<dbReference type="InterPro" id="IPR035901">
    <property type="entry name" value="GIY-YIG_endonuc_sf"/>
</dbReference>
<dbReference type="PROSITE" id="PS50151">
    <property type="entry name" value="UVR"/>
    <property type="match status" value="1"/>
</dbReference>
<name>A0A383A1E5_9ZZZZ</name>
<reference evidence="8" key="1">
    <citation type="submission" date="2018-05" db="EMBL/GenBank/DDBJ databases">
        <authorList>
            <person name="Lanie J.A."/>
            <person name="Ng W.-L."/>
            <person name="Kazmierczak K.M."/>
            <person name="Andrzejewski T.M."/>
            <person name="Davidsen T.M."/>
            <person name="Wayne K.J."/>
            <person name="Tettelin H."/>
            <person name="Glass J.I."/>
            <person name="Rusch D."/>
            <person name="Podicherti R."/>
            <person name="Tsui H.-C.T."/>
            <person name="Winkler M.E."/>
        </authorList>
    </citation>
    <scope>NUCLEOTIDE SEQUENCE</scope>
</reference>
<evidence type="ECO:0000259" key="6">
    <source>
        <dbReference type="PROSITE" id="PS50151"/>
    </source>
</evidence>
<dbReference type="Pfam" id="PF02151">
    <property type="entry name" value="UVR"/>
    <property type="match status" value="1"/>
</dbReference>
<dbReference type="InterPro" id="IPR036876">
    <property type="entry name" value="UVR_dom_sf"/>
</dbReference>
<keyword evidence="4" id="KW-0267">Excision nuclease</keyword>
<dbReference type="Gene3D" id="4.10.860.10">
    <property type="entry name" value="UVR domain"/>
    <property type="match status" value="1"/>
</dbReference>
<dbReference type="PROSITE" id="PS50164">
    <property type="entry name" value="GIY_YIG"/>
    <property type="match status" value="1"/>
</dbReference>
<dbReference type="PANTHER" id="PTHR30562:SF1">
    <property type="entry name" value="UVRABC SYSTEM PROTEIN C"/>
    <property type="match status" value="1"/>
</dbReference>
<dbReference type="Pfam" id="PF01541">
    <property type="entry name" value="GIY-YIG"/>
    <property type="match status" value="1"/>
</dbReference>
<dbReference type="EMBL" id="UINC01188234">
    <property type="protein sequence ID" value="SVE01350.1"/>
    <property type="molecule type" value="Genomic_DNA"/>
</dbReference>
<evidence type="ECO:0000259" key="7">
    <source>
        <dbReference type="PROSITE" id="PS50164"/>
    </source>
</evidence>
<dbReference type="PANTHER" id="PTHR30562">
    <property type="entry name" value="UVRC/OXIDOREDUCTASE"/>
    <property type="match status" value="1"/>
</dbReference>
<evidence type="ECO:0000256" key="2">
    <source>
        <dbReference type="ARBA" id="ARBA00022763"/>
    </source>
</evidence>
<dbReference type="SMART" id="SM00465">
    <property type="entry name" value="GIYc"/>
    <property type="match status" value="1"/>
</dbReference>